<gene>
    <name evidence="1" type="ORF">F8O02_02805</name>
</gene>
<dbReference type="Pfam" id="PF12502">
    <property type="entry name" value="DUF3710"/>
    <property type="match status" value="1"/>
</dbReference>
<accession>A0A7C8BNY6</accession>
<evidence type="ECO:0000313" key="1">
    <source>
        <dbReference type="EMBL" id="KAB1633053.1"/>
    </source>
</evidence>
<organism evidence="1 2">
    <name type="scientific">Pseudoclavibacter caeni</name>
    <dbReference type="NCBI Taxonomy" id="908846"/>
    <lineage>
        <taxon>Bacteria</taxon>
        <taxon>Bacillati</taxon>
        <taxon>Actinomycetota</taxon>
        <taxon>Actinomycetes</taxon>
        <taxon>Micrococcales</taxon>
        <taxon>Microbacteriaceae</taxon>
        <taxon>Pseudoclavibacter</taxon>
    </lineage>
</organism>
<comment type="caution">
    <text evidence="1">The sequence shown here is derived from an EMBL/GenBank/DDBJ whole genome shotgun (WGS) entry which is preliminary data.</text>
</comment>
<reference evidence="1 2" key="1">
    <citation type="submission" date="2019-09" db="EMBL/GenBank/DDBJ databases">
        <title>Phylogeny of genus Pseudoclavibacter and closely related genus.</title>
        <authorList>
            <person name="Li Y."/>
        </authorList>
    </citation>
    <scope>NUCLEOTIDE SEQUENCE [LARGE SCALE GENOMIC DNA]</scope>
    <source>
        <strain evidence="1 2">JCM 16921</strain>
    </source>
</reference>
<sequence>MEGREQDGPFDFSEISGTRPFIDFGAVLLPPTPGLTIRVEVEERTKRPVAITLEHEGTRLQVQAFAAPRSAGLWAEVRAQLAAQLAAQHAEHREFQGELGWELHAALPTPEGPRMVRFLGVDGPRWFLRGVVTGAALEDKDGARRVNALFRSLIVHRGGEPRAPRELLPLTLPQPAAQVRPADA</sequence>
<proteinExistence type="predicted"/>
<dbReference type="Proteomes" id="UP000481339">
    <property type="component" value="Unassembled WGS sequence"/>
</dbReference>
<keyword evidence="2" id="KW-1185">Reference proteome</keyword>
<dbReference type="OrthoDB" id="8480367at2"/>
<evidence type="ECO:0000313" key="2">
    <source>
        <dbReference type="Proteomes" id="UP000481339"/>
    </source>
</evidence>
<dbReference type="EMBL" id="WBKA01000002">
    <property type="protein sequence ID" value="KAB1633053.1"/>
    <property type="molecule type" value="Genomic_DNA"/>
</dbReference>
<protein>
    <submittedName>
        <fullName evidence="1">DUF3710 domain-containing protein</fullName>
    </submittedName>
</protein>
<dbReference type="InterPro" id="IPR022183">
    <property type="entry name" value="DUF3710"/>
</dbReference>
<name>A0A7C8BNY6_9MICO</name>
<dbReference type="AlphaFoldDB" id="A0A7C8BNY6"/>